<dbReference type="InterPro" id="IPR002124">
    <property type="entry name" value="Cyt_c_oxidase_su5b"/>
</dbReference>
<evidence type="ECO:0000313" key="14">
    <source>
        <dbReference type="Proteomes" id="UP000016934"/>
    </source>
</evidence>
<dbReference type="AlphaFoldDB" id="M2RT21"/>
<dbReference type="Pfam" id="PF01215">
    <property type="entry name" value="COX5B"/>
    <property type="match status" value="1"/>
</dbReference>
<accession>M2RT21</accession>
<dbReference type="EMBL" id="KB445637">
    <property type="protein sequence ID" value="EMD69709.1"/>
    <property type="molecule type" value="Genomic_DNA"/>
</dbReference>
<dbReference type="GO" id="GO:0046872">
    <property type="term" value="F:metal ion binding"/>
    <property type="evidence" value="ECO:0007669"/>
    <property type="project" value="UniProtKB-KW"/>
</dbReference>
<gene>
    <name evidence="13" type="ORF">COCSADRAFT_75843</name>
</gene>
<keyword evidence="14" id="KW-1185">Reference proteome</keyword>
<dbReference type="STRING" id="665912.M2RT21"/>
<dbReference type="GO" id="GO:0006123">
    <property type="term" value="P:mitochondrial electron transport, cytochrome c to oxygen"/>
    <property type="evidence" value="ECO:0007669"/>
    <property type="project" value="InterPro"/>
</dbReference>
<feature type="binding site" evidence="12">
    <location>
        <position position="177"/>
    </location>
    <ligand>
        <name>Zn(2+)</name>
        <dbReference type="ChEBI" id="CHEBI:29105"/>
    </ligand>
</feature>
<keyword evidence="7" id="KW-0809">Transit peptide</keyword>
<comment type="pathway">
    <text evidence="2">Energy metabolism; oxidative phosphorylation.</text>
</comment>
<feature type="non-terminal residue" evidence="13">
    <location>
        <position position="226"/>
    </location>
</feature>
<protein>
    <recommendedName>
        <fullName evidence="11">Cytochrome c oxidase subunit 4, mitochondrial</fullName>
    </recommendedName>
    <alternativeName>
        <fullName evidence="10">Cytochrome c oxidase polypeptide IV</fullName>
    </alternativeName>
</protein>
<evidence type="ECO:0000256" key="9">
    <source>
        <dbReference type="ARBA" id="ARBA00023136"/>
    </source>
</evidence>
<evidence type="ECO:0000256" key="3">
    <source>
        <dbReference type="ARBA" id="ARBA00010292"/>
    </source>
</evidence>
<evidence type="ECO:0000256" key="7">
    <source>
        <dbReference type="ARBA" id="ARBA00022946"/>
    </source>
</evidence>
<dbReference type="Proteomes" id="UP000016934">
    <property type="component" value="Unassembled WGS sequence"/>
</dbReference>
<dbReference type="GO" id="GO:0045277">
    <property type="term" value="C:respiratory chain complex IV"/>
    <property type="evidence" value="ECO:0007669"/>
    <property type="project" value="InterPro"/>
</dbReference>
<evidence type="ECO:0000256" key="4">
    <source>
        <dbReference type="ARBA" id="ARBA00022723"/>
    </source>
</evidence>
<keyword evidence="9" id="KW-0472">Membrane</keyword>
<feature type="binding site" evidence="12">
    <location>
        <position position="180"/>
    </location>
    <ligand>
        <name>Zn(2+)</name>
        <dbReference type="ChEBI" id="CHEBI:29105"/>
    </ligand>
</feature>
<dbReference type="OMA" id="DHKPYWM"/>
<dbReference type="eggNOG" id="KOG3352">
    <property type="taxonomic scope" value="Eukaryota"/>
</dbReference>
<evidence type="ECO:0000256" key="5">
    <source>
        <dbReference type="ARBA" id="ARBA00022792"/>
    </source>
</evidence>
<evidence type="ECO:0000256" key="10">
    <source>
        <dbReference type="ARBA" id="ARBA00031366"/>
    </source>
</evidence>
<comment type="subcellular location">
    <subcellularLocation>
        <location evidence="1">Mitochondrion inner membrane</location>
        <topology evidence="1">Peripheral membrane protein</topology>
        <orientation evidence="1">Matrix side</orientation>
    </subcellularLocation>
</comment>
<keyword evidence="6 12" id="KW-0862">Zinc</keyword>
<reference evidence="14" key="2">
    <citation type="journal article" date="2013" name="PLoS Genet.">
        <title>Comparative genome structure, secondary metabolite, and effector coding capacity across Cochliobolus pathogens.</title>
        <authorList>
            <person name="Condon B.J."/>
            <person name="Leng Y."/>
            <person name="Wu D."/>
            <person name="Bushley K.E."/>
            <person name="Ohm R.A."/>
            <person name="Otillar R."/>
            <person name="Martin J."/>
            <person name="Schackwitz W."/>
            <person name="Grimwood J."/>
            <person name="MohdZainudin N."/>
            <person name="Xue C."/>
            <person name="Wang R."/>
            <person name="Manning V.A."/>
            <person name="Dhillon B."/>
            <person name="Tu Z.J."/>
            <person name="Steffenson B.J."/>
            <person name="Salamov A."/>
            <person name="Sun H."/>
            <person name="Lowry S."/>
            <person name="LaButti K."/>
            <person name="Han J."/>
            <person name="Copeland A."/>
            <person name="Lindquist E."/>
            <person name="Barry K."/>
            <person name="Schmutz J."/>
            <person name="Baker S.E."/>
            <person name="Ciuffetti L.M."/>
            <person name="Grigoriev I.V."/>
            <person name="Zhong S."/>
            <person name="Turgeon B.G."/>
        </authorList>
    </citation>
    <scope>NUCLEOTIDE SEQUENCE [LARGE SCALE GENOMIC DNA]</scope>
    <source>
        <strain evidence="14">ND90Pr / ATCC 201652</strain>
    </source>
</reference>
<evidence type="ECO:0000256" key="1">
    <source>
        <dbReference type="ARBA" id="ARBA00004443"/>
    </source>
</evidence>
<dbReference type="PANTHER" id="PTHR10122">
    <property type="entry name" value="CYTOCHROME C OXIDASE SUBUNIT 5B, MITOCHONDRIAL"/>
    <property type="match status" value="1"/>
</dbReference>
<dbReference type="PANTHER" id="PTHR10122:SF0">
    <property type="entry name" value="CYTOCHROME C OXIDASE SUBUNIT 5B, ISOFORM A-RELATED"/>
    <property type="match status" value="1"/>
</dbReference>
<evidence type="ECO:0000256" key="8">
    <source>
        <dbReference type="ARBA" id="ARBA00023128"/>
    </source>
</evidence>
<dbReference type="RefSeq" id="XP_007694955.1">
    <property type="nucleotide sequence ID" value="XM_007696765.1"/>
</dbReference>
<dbReference type="SUPFAM" id="SSF57802">
    <property type="entry name" value="Rubredoxin-like"/>
    <property type="match status" value="1"/>
</dbReference>
<reference evidence="13 14" key="1">
    <citation type="journal article" date="2012" name="PLoS Pathog.">
        <title>Diverse lifestyles and strategies of plant pathogenesis encoded in the genomes of eighteen Dothideomycetes fungi.</title>
        <authorList>
            <person name="Ohm R.A."/>
            <person name="Feau N."/>
            <person name="Henrissat B."/>
            <person name="Schoch C.L."/>
            <person name="Horwitz B.A."/>
            <person name="Barry K.W."/>
            <person name="Condon B.J."/>
            <person name="Copeland A.C."/>
            <person name="Dhillon B."/>
            <person name="Glaser F."/>
            <person name="Hesse C.N."/>
            <person name="Kosti I."/>
            <person name="LaButti K."/>
            <person name="Lindquist E.A."/>
            <person name="Lucas S."/>
            <person name="Salamov A.A."/>
            <person name="Bradshaw R.E."/>
            <person name="Ciuffetti L."/>
            <person name="Hamelin R.C."/>
            <person name="Kema G.H.J."/>
            <person name="Lawrence C."/>
            <person name="Scott J.A."/>
            <person name="Spatafora J.W."/>
            <person name="Turgeon B.G."/>
            <person name="de Wit P.J.G.M."/>
            <person name="Zhong S."/>
            <person name="Goodwin S.B."/>
            <person name="Grigoriev I.V."/>
        </authorList>
    </citation>
    <scope>NUCLEOTIDE SEQUENCE [LARGE SCALE GENOMIC DNA]</scope>
    <source>
        <strain evidence="14">ND90Pr / ATCC 201652</strain>
    </source>
</reference>
<evidence type="ECO:0000256" key="6">
    <source>
        <dbReference type="ARBA" id="ARBA00022833"/>
    </source>
</evidence>
<dbReference type="PROSITE" id="PS51359">
    <property type="entry name" value="COX5B_2"/>
    <property type="match status" value="1"/>
</dbReference>
<evidence type="ECO:0000256" key="2">
    <source>
        <dbReference type="ARBA" id="ARBA00004673"/>
    </source>
</evidence>
<sequence length="226" mass="25085">RSRTRKLDSHAHPLHSTPIALAMFLQRSAMAAARRAAPRALAQRTFTTSFVRRDDSKVAQKETGHSANSPSVLEGFKKLDEIKSEADLLPPGAKPGTVPTDAEQSTGLERLEILGKMQGIDIFDMRPLDASRVGTMENPITVNSAGDEQYVGCTGCPADSHNVLWITLTREEPKSRCMECGSVYEMHYVGPAEDAHGHHDHHDHHENPYPRPKTMADFIKPEYHEL</sequence>
<keyword evidence="5" id="KW-0999">Mitochondrion inner membrane</keyword>
<feature type="binding site" evidence="12">
    <location>
        <position position="161"/>
    </location>
    <ligand>
        <name>Zn(2+)</name>
        <dbReference type="ChEBI" id="CHEBI:29105"/>
    </ligand>
</feature>
<dbReference type="InterPro" id="IPR036972">
    <property type="entry name" value="Cyt_c_oxidase_su5b_sf"/>
</dbReference>
<evidence type="ECO:0000256" key="11">
    <source>
        <dbReference type="ARBA" id="ARBA00070613"/>
    </source>
</evidence>
<proteinExistence type="inferred from homology"/>
<keyword evidence="8" id="KW-0496">Mitochondrion</keyword>
<name>M2RT21_COCSN</name>
<dbReference type="GeneID" id="19140530"/>
<dbReference type="KEGG" id="bsc:COCSADRAFT_75843"/>
<dbReference type="CDD" id="cd00924">
    <property type="entry name" value="Cyt_c_Oxidase_Vb"/>
    <property type="match status" value="1"/>
</dbReference>
<comment type="similarity">
    <text evidence="3">Belongs to the cytochrome c oxidase subunit 5B family.</text>
</comment>
<organism evidence="13 14">
    <name type="scientific">Cochliobolus sativus (strain ND90Pr / ATCC 201652)</name>
    <name type="common">Common root rot and spot blotch fungus</name>
    <name type="synonym">Bipolaris sorokiniana</name>
    <dbReference type="NCBI Taxonomy" id="665912"/>
    <lineage>
        <taxon>Eukaryota</taxon>
        <taxon>Fungi</taxon>
        <taxon>Dikarya</taxon>
        <taxon>Ascomycota</taxon>
        <taxon>Pezizomycotina</taxon>
        <taxon>Dothideomycetes</taxon>
        <taxon>Pleosporomycetidae</taxon>
        <taxon>Pleosporales</taxon>
        <taxon>Pleosporineae</taxon>
        <taxon>Pleosporaceae</taxon>
        <taxon>Bipolaris</taxon>
    </lineage>
</organism>
<keyword evidence="4 12" id="KW-0479">Metal-binding</keyword>
<dbReference type="GO" id="GO:0005743">
    <property type="term" value="C:mitochondrial inner membrane"/>
    <property type="evidence" value="ECO:0007669"/>
    <property type="project" value="UniProtKB-SubCell"/>
</dbReference>
<dbReference type="HOGENOM" id="CLU_091071_0_0_1"/>
<dbReference type="OrthoDB" id="10249250at2759"/>
<dbReference type="Gene3D" id="2.60.11.10">
    <property type="entry name" value="Cytochrome c oxidase, subunit Vb"/>
    <property type="match status" value="1"/>
</dbReference>
<evidence type="ECO:0000256" key="12">
    <source>
        <dbReference type="PIRSR" id="PIRSR602124-2"/>
    </source>
</evidence>
<feature type="binding site" evidence="12">
    <location>
        <position position="153"/>
    </location>
    <ligand>
        <name>Zn(2+)</name>
        <dbReference type="ChEBI" id="CHEBI:29105"/>
    </ligand>
</feature>
<evidence type="ECO:0000313" key="13">
    <source>
        <dbReference type="EMBL" id="EMD69709.1"/>
    </source>
</evidence>
<dbReference type="FunFam" id="2.60.11.10:FF:000003">
    <property type="entry name" value="Cytochrome c oxidase subunit IV"/>
    <property type="match status" value="1"/>
</dbReference>